<dbReference type="NCBIfam" id="NF007139">
    <property type="entry name" value="PRK09585.1-3"/>
    <property type="match status" value="1"/>
</dbReference>
<dbReference type="EC" id="2.7.1.170" evidence="1"/>
<dbReference type="GO" id="GO:0016301">
    <property type="term" value="F:kinase activity"/>
    <property type="evidence" value="ECO:0007669"/>
    <property type="project" value="UniProtKB-KW"/>
</dbReference>
<evidence type="ECO:0000313" key="2">
    <source>
        <dbReference type="EMBL" id="UXD86179.1"/>
    </source>
</evidence>
<dbReference type="InterPro" id="IPR043129">
    <property type="entry name" value="ATPase_NBD"/>
</dbReference>
<comment type="pathway">
    <text evidence="1">Amino-sugar metabolism; 1,6-anhydro-N-acetylmuramate degradation.</text>
</comment>
<comment type="similarity">
    <text evidence="1">Belongs to the anhydro-N-acetylmuramic acid kinase family.</text>
</comment>
<keyword evidence="3" id="KW-1185">Reference proteome</keyword>
<evidence type="ECO:0000256" key="1">
    <source>
        <dbReference type="HAMAP-Rule" id="MF_01270"/>
    </source>
</evidence>
<dbReference type="HAMAP" id="MF_01270">
    <property type="entry name" value="AnhMurNAc_kinase"/>
    <property type="match status" value="1"/>
</dbReference>
<dbReference type="CDD" id="cd24050">
    <property type="entry name" value="ASKHA_NBD_ANMK"/>
    <property type="match status" value="1"/>
</dbReference>
<dbReference type="RefSeq" id="WP_260998157.1">
    <property type="nucleotide sequence ID" value="NZ_CP054475.1"/>
</dbReference>
<protein>
    <recommendedName>
        <fullName evidence="1">Anhydro-N-acetylmuramic acid kinase</fullName>
        <ecNumber evidence="1">2.7.1.170</ecNumber>
    </recommendedName>
    <alternativeName>
        <fullName evidence="1">AnhMurNAc kinase</fullName>
    </alternativeName>
</protein>
<dbReference type="PANTHER" id="PTHR30605">
    <property type="entry name" value="ANHYDRO-N-ACETYLMURAMIC ACID KINASE"/>
    <property type="match status" value="1"/>
</dbReference>
<evidence type="ECO:0000313" key="3">
    <source>
        <dbReference type="Proteomes" id="UP001065322"/>
    </source>
</evidence>
<keyword evidence="1" id="KW-0547">Nucleotide-binding</keyword>
<dbReference type="EMBL" id="CP054475">
    <property type="protein sequence ID" value="UXD86179.1"/>
    <property type="molecule type" value="Genomic_DNA"/>
</dbReference>
<dbReference type="SUPFAM" id="SSF53067">
    <property type="entry name" value="Actin-like ATPase domain"/>
    <property type="match status" value="1"/>
</dbReference>
<name>A0ABY6A4X3_9GAMM</name>
<reference evidence="3" key="1">
    <citation type="submission" date="2020-06" db="EMBL/GenBank/DDBJ databases">
        <title>Thalassolituus marinus alknpb1M-1, a hydrocarbon-degrading bacterium isolated from the deep-sea overlying water using an in-situ strategy from the South China Sea basin.</title>
        <authorList>
            <person name="Dong C."/>
            <person name="Chen Y."/>
            <person name="Shao Z."/>
        </authorList>
    </citation>
    <scope>NUCLEOTIDE SEQUENCE [LARGE SCALE GENOMIC DNA]</scope>
    <source>
        <strain evidence="3">alknpb1M-1</strain>
    </source>
</reference>
<keyword evidence="1" id="KW-0119">Carbohydrate metabolism</keyword>
<feature type="binding site" evidence="1">
    <location>
        <begin position="10"/>
        <end position="17"/>
    </location>
    <ligand>
        <name>ATP</name>
        <dbReference type="ChEBI" id="CHEBI:30616"/>
    </ligand>
</feature>
<organism evidence="2 3">
    <name type="scientific">Thalassolituus hydrocarboniclasticus</name>
    <dbReference type="NCBI Taxonomy" id="2742796"/>
    <lineage>
        <taxon>Bacteria</taxon>
        <taxon>Pseudomonadati</taxon>
        <taxon>Pseudomonadota</taxon>
        <taxon>Gammaproteobacteria</taxon>
        <taxon>Oceanospirillales</taxon>
        <taxon>Oceanospirillaceae</taxon>
        <taxon>Thalassolituus</taxon>
    </lineage>
</organism>
<keyword evidence="1 2" id="KW-0808">Transferase</keyword>
<dbReference type="Gene3D" id="3.30.420.40">
    <property type="match status" value="2"/>
</dbReference>
<sequence>MTLYIGLMSGTSADGMDAALVDFAQGAPRLLDALCLPYEADFRQQLRTLAVARDADINGIALLERRIAALSTDAVMQLLQRNSLSAADVRAVGSHGHTLRHRSQPDGFSWQLDDPSWIAEHTGICCIADFRRRDIAAGGQGAPLVPAFHQHCFGRNVQVLNIGGIANLSVLPTDSQPDSMMGFDTGPGNALLDEWCQKYFGCPRDDRGQLAANGKVISYLLDDWLSQPYFQLSPPKSTGRELFRLEHLGDLNHEDPQDVLSTLTELTVQSIALAIRQFGHATGELLVCGGGVHNHYLMQRLQQVLPQLQVQNTAKRGIDPDWMEAMAFAWLAQRTLEGLSGNAPAVTGARGGRILGGIYPA</sequence>
<comment type="catalytic activity">
    <reaction evidence="1">
        <text>1,6-anhydro-N-acetyl-beta-muramate + ATP + H2O = N-acetyl-D-muramate 6-phosphate + ADP + H(+)</text>
        <dbReference type="Rhea" id="RHEA:24952"/>
        <dbReference type="ChEBI" id="CHEBI:15377"/>
        <dbReference type="ChEBI" id="CHEBI:15378"/>
        <dbReference type="ChEBI" id="CHEBI:30616"/>
        <dbReference type="ChEBI" id="CHEBI:58690"/>
        <dbReference type="ChEBI" id="CHEBI:58722"/>
        <dbReference type="ChEBI" id="CHEBI:456216"/>
        <dbReference type="EC" id="2.7.1.170"/>
    </reaction>
</comment>
<dbReference type="InterPro" id="IPR005338">
    <property type="entry name" value="Anhydro_N_Ac-Mur_kinase"/>
</dbReference>
<comment type="pathway">
    <text evidence="1">Cell wall biogenesis; peptidoglycan recycling.</text>
</comment>
<gene>
    <name evidence="1" type="primary">anmK</name>
    <name evidence="2" type="ORF">HUF19_01360</name>
</gene>
<keyword evidence="1 2" id="KW-0418">Kinase</keyword>
<proteinExistence type="inferred from homology"/>
<keyword evidence="1" id="KW-0067">ATP-binding</keyword>
<dbReference type="Proteomes" id="UP001065322">
    <property type="component" value="Chromosome"/>
</dbReference>
<accession>A0ABY6A4X3</accession>
<dbReference type="PANTHER" id="PTHR30605:SF0">
    <property type="entry name" value="ANHYDRO-N-ACETYLMURAMIC ACID KINASE"/>
    <property type="match status" value="1"/>
</dbReference>
<comment type="function">
    <text evidence="1">Catalyzes the specific phosphorylation of 1,6-anhydro-N-acetylmuramic acid (anhMurNAc) with the simultaneous cleavage of the 1,6-anhydro ring, generating MurNAc-6-P. Is required for the utilization of anhMurNAc either imported from the medium or derived from its own cell wall murein, and thus plays a role in cell wall recycling.</text>
</comment>
<dbReference type="Pfam" id="PF03702">
    <property type="entry name" value="AnmK"/>
    <property type="match status" value="1"/>
</dbReference>